<feature type="region of interest" description="Disordered" evidence="1">
    <location>
        <begin position="157"/>
        <end position="178"/>
    </location>
</feature>
<dbReference type="Pfam" id="PF14316">
    <property type="entry name" value="DUF4381"/>
    <property type="match status" value="1"/>
</dbReference>
<keyword evidence="2" id="KW-0812">Transmembrane</keyword>
<reference evidence="3 4" key="1">
    <citation type="submission" date="2018-05" db="EMBL/GenBank/DDBJ databases">
        <title>Acuticoccus sediminis sp. nov., isolated from deep-sea sediment of Indian Ocean.</title>
        <authorList>
            <person name="Liu X."/>
            <person name="Lai Q."/>
            <person name="Du Y."/>
            <person name="Sun F."/>
            <person name="Zhang X."/>
            <person name="Wang S."/>
            <person name="Shao Z."/>
        </authorList>
    </citation>
    <scope>NUCLEOTIDE SEQUENCE [LARGE SCALE GENOMIC DNA]</scope>
    <source>
        <strain evidence="3 4">PTG4-2</strain>
    </source>
</reference>
<dbReference type="EMBL" id="QHHQ01000001">
    <property type="protein sequence ID" value="RAI04334.1"/>
    <property type="molecule type" value="Genomic_DNA"/>
</dbReference>
<feature type="transmembrane region" description="Helical" evidence="2">
    <location>
        <begin position="36"/>
        <end position="57"/>
    </location>
</feature>
<gene>
    <name evidence="3" type="ORF">DLJ53_07785</name>
</gene>
<dbReference type="OrthoDB" id="283083at2"/>
<dbReference type="InterPro" id="IPR025489">
    <property type="entry name" value="DUF4381"/>
</dbReference>
<keyword evidence="4" id="KW-1185">Reference proteome</keyword>
<evidence type="ECO:0000256" key="1">
    <source>
        <dbReference type="SAM" id="MobiDB-lite"/>
    </source>
</evidence>
<dbReference type="AlphaFoldDB" id="A0A8B2P307"/>
<sequence>MNGEDAPLKAGSLVELIDRLVDPLQPAPVSMRPETAGWAVLAVVLALALLFAAWRCWRHWRANAYRRAALAELGAAGDDPSAIAAILRRTALAAWPRGEVASLSGEAWLAFLDATGGRGAFAGGPGRAILAAPYRRDAAPMPELTALAARWIRRHRVRPSSRKGRATRAAQTPAEARS</sequence>
<protein>
    <submittedName>
        <fullName evidence="3">DUF4381 domain-containing protein</fullName>
    </submittedName>
</protein>
<accession>A0A8B2P307</accession>
<name>A0A8B2P307_9HYPH</name>
<evidence type="ECO:0000313" key="3">
    <source>
        <dbReference type="EMBL" id="RAI04334.1"/>
    </source>
</evidence>
<dbReference type="RefSeq" id="WP_111343744.1">
    <property type="nucleotide sequence ID" value="NZ_QHHQ01000001.1"/>
</dbReference>
<comment type="caution">
    <text evidence="3">The sequence shown here is derived from an EMBL/GenBank/DDBJ whole genome shotgun (WGS) entry which is preliminary data.</text>
</comment>
<evidence type="ECO:0000313" key="4">
    <source>
        <dbReference type="Proteomes" id="UP000249590"/>
    </source>
</evidence>
<keyword evidence="2" id="KW-0472">Membrane</keyword>
<proteinExistence type="predicted"/>
<organism evidence="3 4">
    <name type="scientific">Acuticoccus sediminis</name>
    <dbReference type="NCBI Taxonomy" id="2184697"/>
    <lineage>
        <taxon>Bacteria</taxon>
        <taxon>Pseudomonadati</taxon>
        <taxon>Pseudomonadota</taxon>
        <taxon>Alphaproteobacteria</taxon>
        <taxon>Hyphomicrobiales</taxon>
        <taxon>Amorphaceae</taxon>
        <taxon>Acuticoccus</taxon>
    </lineage>
</organism>
<evidence type="ECO:0000256" key="2">
    <source>
        <dbReference type="SAM" id="Phobius"/>
    </source>
</evidence>
<feature type="compositionally biased region" description="Basic residues" evidence="1">
    <location>
        <begin position="157"/>
        <end position="166"/>
    </location>
</feature>
<dbReference type="Proteomes" id="UP000249590">
    <property type="component" value="Unassembled WGS sequence"/>
</dbReference>
<keyword evidence="2" id="KW-1133">Transmembrane helix</keyword>